<dbReference type="WBParaSite" id="Csp11.Scaffold630.g18767.t1">
    <property type="protein sequence ID" value="Csp11.Scaffold630.g18767.t1"/>
    <property type="gene ID" value="Csp11.Scaffold630.g18767"/>
</dbReference>
<dbReference type="InterPro" id="IPR029071">
    <property type="entry name" value="Ubiquitin-like_domsf"/>
</dbReference>
<dbReference type="InterPro" id="IPR000626">
    <property type="entry name" value="Ubiquitin-like_dom"/>
</dbReference>
<sequence>MIIEESQPANSDEKKVLVTFLSQSNYTISFKIYSDTLLHRVGRSFAKYADLSPGGMRLMYDGQRFEPNATPKSLGLADNEVIEVYQEQLSG</sequence>
<protein>
    <submittedName>
        <fullName evidence="3">Ubiquitin-like domain-containing protein</fullName>
    </submittedName>
</protein>
<dbReference type="SUPFAM" id="SSF54236">
    <property type="entry name" value="Ubiquitin-like"/>
    <property type="match status" value="1"/>
</dbReference>
<dbReference type="InterPro" id="IPR022617">
    <property type="entry name" value="Rad60/SUMO-like_dom"/>
</dbReference>
<reference evidence="3" key="1">
    <citation type="submission" date="2016-11" db="UniProtKB">
        <authorList>
            <consortium name="WormBaseParasite"/>
        </authorList>
    </citation>
    <scope>IDENTIFICATION</scope>
</reference>
<dbReference type="PANTHER" id="PTHR47813:SF2">
    <property type="entry name" value="UBIQUITIN-LIKE SUPERFAMILY PROTEIN"/>
    <property type="match status" value="1"/>
</dbReference>
<keyword evidence="2" id="KW-1185">Reference proteome</keyword>
<dbReference type="AlphaFoldDB" id="A0A1I7US09"/>
<dbReference type="CDD" id="cd01763">
    <property type="entry name" value="Ubl_SUMO_like"/>
    <property type="match status" value="1"/>
</dbReference>
<proteinExistence type="predicted"/>
<evidence type="ECO:0000313" key="2">
    <source>
        <dbReference type="Proteomes" id="UP000095282"/>
    </source>
</evidence>
<name>A0A1I7US09_9PELO</name>
<dbReference type="PROSITE" id="PS50053">
    <property type="entry name" value="UBIQUITIN_2"/>
    <property type="match status" value="1"/>
</dbReference>
<accession>A0A1I7US09</accession>
<dbReference type="PANTHER" id="PTHR47813">
    <property type="entry name" value="UBIQUITIN-LIKE SUPERFAMILY PROTEIN"/>
    <property type="match status" value="1"/>
</dbReference>
<dbReference type="Pfam" id="PF11976">
    <property type="entry name" value="Rad60-SLD"/>
    <property type="match status" value="1"/>
</dbReference>
<dbReference type="eggNOG" id="KOG1769">
    <property type="taxonomic scope" value="Eukaryota"/>
</dbReference>
<dbReference type="Proteomes" id="UP000095282">
    <property type="component" value="Unplaced"/>
</dbReference>
<evidence type="ECO:0000259" key="1">
    <source>
        <dbReference type="PROSITE" id="PS50053"/>
    </source>
</evidence>
<dbReference type="Gene3D" id="3.10.20.90">
    <property type="entry name" value="Phosphatidylinositol 3-kinase Catalytic Subunit, Chain A, domain 1"/>
    <property type="match status" value="1"/>
</dbReference>
<dbReference type="STRING" id="1561998.A0A1I7US09"/>
<organism evidence="2 3">
    <name type="scientific">Caenorhabditis tropicalis</name>
    <dbReference type="NCBI Taxonomy" id="1561998"/>
    <lineage>
        <taxon>Eukaryota</taxon>
        <taxon>Metazoa</taxon>
        <taxon>Ecdysozoa</taxon>
        <taxon>Nematoda</taxon>
        <taxon>Chromadorea</taxon>
        <taxon>Rhabditida</taxon>
        <taxon>Rhabditina</taxon>
        <taxon>Rhabditomorpha</taxon>
        <taxon>Rhabditoidea</taxon>
        <taxon>Rhabditidae</taxon>
        <taxon>Peloderinae</taxon>
        <taxon>Caenorhabditis</taxon>
    </lineage>
</organism>
<feature type="domain" description="Ubiquitin-like" evidence="1">
    <location>
        <begin position="14"/>
        <end position="91"/>
    </location>
</feature>
<evidence type="ECO:0000313" key="3">
    <source>
        <dbReference type="WBParaSite" id="Csp11.Scaffold630.g18767.t1"/>
    </source>
</evidence>